<feature type="transmembrane region" description="Helical" evidence="5">
    <location>
        <begin position="296"/>
        <end position="314"/>
    </location>
</feature>
<sequence length="414" mass="43528">MKRIWRDVRRGAEYWKKFLFWCLCAPLVGAMGGLVGAAFSWCLKLAGLFRGECWPWLLIGLPLAGLLIVLLYRVCGLEKDPSTNLVLASIREAEAVPMRLAPLIFIGTVLTQLCGGSAGREGAALQIGGSLGNFLARKTRLAPGEGRIVTMCGMSAVFAAIFGAPVTAMAFAMEVAKVGSVLYSAIFPCALAAVIGYGVAHLLGVEWEVFGRPDFPGLAWDSILQSVAVAAVCALVSILFCAALHWAIRLARHYLRNPYLRIGLGGVVIAGLLVLLGSRYGGAGQEMIAQAMAGQALPWDFLVKLCLTVLTIAAGFKGGEIIPGMVIGACLGCTLAPLLGMDPGFGGAVGMIALFCGMVNCPLSAILLGVELLGGEGILYYAVAAAVSYLLSGYSGLYSGQQFSQSKLEPERID</sequence>
<feature type="transmembrane region" description="Helical" evidence="5">
    <location>
        <begin position="377"/>
        <end position="397"/>
    </location>
</feature>
<dbReference type="SUPFAM" id="SSF81340">
    <property type="entry name" value="Clc chloride channel"/>
    <property type="match status" value="1"/>
</dbReference>
<proteinExistence type="predicted"/>
<evidence type="ECO:0000256" key="1">
    <source>
        <dbReference type="ARBA" id="ARBA00004141"/>
    </source>
</evidence>
<comment type="caution">
    <text evidence="6">The sequence shown here is derived from an EMBL/GenBank/DDBJ whole genome shotgun (WGS) entry which is preliminary data.</text>
</comment>
<evidence type="ECO:0000256" key="2">
    <source>
        <dbReference type="ARBA" id="ARBA00022692"/>
    </source>
</evidence>
<keyword evidence="3 5" id="KW-1133">Transmembrane helix</keyword>
<evidence type="ECO:0000313" key="7">
    <source>
        <dbReference type="Proteomes" id="UP000886749"/>
    </source>
</evidence>
<protein>
    <submittedName>
        <fullName evidence="6">Chloride channel protein</fullName>
    </submittedName>
</protein>
<feature type="transmembrane region" description="Helical" evidence="5">
    <location>
        <begin position="148"/>
        <end position="173"/>
    </location>
</feature>
<feature type="transmembrane region" description="Helical" evidence="5">
    <location>
        <begin position="259"/>
        <end position="276"/>
    </location>
</feature>
<feature type="transmembrane region" description="Helical" evidence="5">
    <location>
        <begin position="223"/>
        <end position="247"/>
    </location>
</feature>
<name>A0A9D1AJP8_9FIRM</name>
<dbReference type="InterPro" id="IPR014743">
    <property type="entry name" value="Cl-channel_core"/>
</dbReference>
<dbReference type="InterPro" id="IPR050368">
    <property type="entry name" value="ClC-type_chloride_channel"/>
</dbReference>
<feature type="transmembrane region" description="Helical" evidence="5">
    <location>
        <begin position="180"/>
        <end position="203"/>
    </location>
</feature>
<feature type="transmembrane region" description="Helical" evidence="5">
    <location>
        <begin position="321"/>
        <end position="339"/>
    </location>
</feature>
<evidence type="ECO:0000256" key="5">
    <source>
        <dbReference type="SAM" id="Phobius"/>
    </source>
</evidence>
<comment type="subcellular location">
    <subcellularLocation>
        <location evidence="1">Membrane</location>
        <topology evidence="1">Multi-pass membrane protein</topology>
    </subcellularLocation>
</comment>
<evidence type="ECO:0000256" key="4">
    <source>
        <dbReference type="ARBA" id="ARBA00023136"/>
    </source>
</evidence>
<keyword evidence="2 5" id="KW-0812">Transmembrane</keyword>
<dbReference type="PANTHER" id="PTHR43427:SF12">
    <property type="entry name" value="CHLORIDE TRANSPORTER"/>
    <property type="match status" value="1"/>
</dbReference>
<dbReference type="Pfam" id="PF00654">
    <property type="entry name" value="Voltage_CLC"/>
    <property type="match status" value="1"/>
</dbReference>
<reference evidence="6" key="2">
    <citation type="journal article" date="2021" name="PeerJ">
        <title>Extensive microbial diversity within the chicken gut microbiome revealed by metagenomics and culture.</title>
        <authorList>
            <person name="Gilroy R."/>
            <person name="Ravi A."/>
            <person name="Getino M."/>
            <person name="Pursley I."/>
            <person name="Horton D.L."/>
            <person name="Alikhan N.F."/>
            <person name="Baker D."/>
            <person name="Gharbi K."/>
            <person name="Hall N."/>
            <person name="Watson M."/>
            <person name="Adriaenssens E.M."/>
            <person name="Foster-Nyarko E."/>
            <person name="Jarju S."/>
            <person name="Secka A."/>
            <person name="Antonio M."/>
            <person name="Oren A."/>
            <person name="Chaudhuri R.R."/>
            <person name="La Ragione R."/>
            <person name="Hildebrand F."/>
            <person name="Pallen M.J."/>
        </authorList>
    </citation>
    <scope>NUCLEOTIDE SEQUENCE</scope>
    <source>
        <strain evidence="6">CHK184-25365</strain>
    </source>
</reference>
<dbReference type="InterPro" id="IPR001807">
    <property type="entry name" value="ClC"/>
</dbReference>
<dbReference type="EMBL" id="DVGY01000030">
    <property type="protein sequence ID" value="HIR40421.1"/>
    <property type="molecule type" value="Genomic_DNA"/>
</dbReference>
<dbReference type="Proteomes" id="UP000886749">
    <property type="component" value="Unassembled WGS sequence"/>
</dbReference>
<dbReference type="PANTHER" id="PTHR43427">
    <property type="entry name" value="CHLORIDE CHANNEL PROTEIN CLC-E"/>
    <property type="match status" value="1"/>
</dbReference>
<dbReference type="GO" id="GO:0015108">
    <property type="term" value="F:chloride transmembrane transporter activity"/>
    <property type="evidence" value="ECO:0007669"/>
    <property type="project" value="InterPro"/>
</dbReference>
<feature type="transmembrane region" description="Helical" evidence="5">
    <location>
        <begin position="56"/>
        <end position="75"/>
    </location>
</feature>
<keyword evidence="4 5" id="KW-0472">Membrane</keyword>
<evidence type="ECO:0000256" key="3">
    <source>
        <dbReference type="ARBA" id="ARBA00022989"/>
    </source>
</evidence>
<dbReference type="AlphaFoldDB" id="A0A9D1AJP8"/>
<reference evidence="6" key="1">
    <citation type="submission" date="2020-10" db="EMBL/GenBank/DDBJ databases">
        <authorList>
            <person name="Gilroy R."/>
        </authorList>
    </citation>
    <scope>NUCLEOTIDE SEQUENCE</scope>
    <source>
        <strain evidence="6">CHK184-25365</strain>
    </source>
</reference>
<evidence type="ECO:0000313" key="6">
    <source>
        <dbReference type="EMBL" id="HIR40421.1"/>
    </source>
</evidence>
<gene>
    <name evidence="6" type="ORF">IAB36_01175</name>
</gene>
<dbReference type="Gene3D" id="1.10.3080.10">
    <property type="entry name" value="Clc chloride channel"/>
    <property type="match status" value="1"/>
</dbReference>
<organism evidence="6 7">
    <name type="scientific">Candidatus Egerieicola pullicola</name>
    <dbReference type="NCBI Taxonomy" id="2840775"/>
    <lineage>
        <taxon>Bacteria</taxon>
        <taxon>Bacillati</taxon>
        <taxon>Bacillota</taxon>
        <taxon>Clostridia</taxon>
        <taxon>Eubacteriales</taxon>
        <taxon>Oscillospiraceae</taxon>
        <taxon>Oscillospiraceae incertae sedis</taxon>
        <taxon>Candidatus Egerieicola</taxon>
    </lineage>
</organism>
<dbReference type="GO" id="GO:0016020">
    <property type="term" value="C:membrane"/>
    <property type="evidence" value="ECO:0007669"/>
    <property type="project" value="UniProtKB-SubCell"/>
</dbReference>
<feature type="transmembrane region" description="Helical" evidence="5">
    <location>
        <begin position="345"/>
        <end position="370"/>
    </location>
</feature>
<accession>A0A9D1AJP8</accession>